<dbReference type="GO" id="GO:0006886">
    <property type="term" value="P:intracellular protein transport"/>
    <property type="evidence" value="ECO:0007669"/>
    <property type="project" value="InterPro"/>
</dbReference>
<sequence>MDFNREFGEKDNTVISNIQGNIQNLSQQVQQLEAFIPRLTDSTEDGERSREQFNEMAQRAQTLSRETNRLMRNLVELSNSNRAMRVHRERLQNEYIRVLNQLQAVQRKAAQTEKASIKQARDAVIQDQEAAAYNESGYFASRPQQQSAQQHINLQEIKERQQALQQLEQDIGDVNQIFAELARIVHEQGDVVDSIEANVENAQIHVEQGAVNVQQAAYYNAKARQKKLLLMVFFLLLAFIIGLTIYLSRFTIILADDASTTTTEKTLLPVQHVRQDWDGQLIANRDKQVDEVQKEEAVKKACITKEEAAAMGLDQNGGFDDNQAAGNETTTLKNGFVFNDTTPFNGTEVVEEVAQLKIYKPLCDD</sequence>
<evidence type="ECO:0000256" key="6">
    <source>
        <dbReference type="SAM" id="Coils"/>
    </source>
</evidence>
<dbReference type="PANTHER" id="PTHR19957">
    <property type="entry name" value="SYNTAXIN"/>
    <property type="match status" value="1"/>
</dbReference>
<evidence type="ECO:0000256" key="1">
    <source>
        <dbReference type="ARBA" id="ARBA00004211"/>
    </source>
</evidence>
<dbReference type="AlphaFoldDB" id="A0A2A2KTK3"/>
<evidence type="ECO:0000256" key="3">
    <source>
        <dbReference type="ARBA" id="ARBA00022448"/>
    </source>
</evidence>
<gene>
    <name evidence="9" type="ORF">WR25_08415</name>
</gene>
<dbReference type="PROSITE" id="PS00914">
    <property type="entry name" value="SYNTAXIN"/>
    <property type="match status" value="1"/>
</dbReference>
<comment type="similarity">
    <text evidence="2 5">Belongs to the syntaxin family.</text>
</comment>
<evidence type="ECO:0000259" key="8">
    <source>
        <dbReference type="PROSITE" id="PS50192"/>
    </source>
</evidence>
<dbReference type="GO" id="GO:0006836">
    <property type="term" value="P:neurotransmitter transport"/>
    <property type="evidence" value="ECO:0007669"/>
    <property type="project" value="UniProtKB-KW"/>
</dbReference>
<evidence type="ECO:0000256" key="5">
    <source>
        <dbReference type="RuleBase" id="RU003858"/>
    </source>
</evidence>
<dbReference type="EMBL" id="LIAE01007728">
    <property type="protein sequence ID" value="PAV77336.1"/>
    <property type="molecule type" value="Genomic_DNA"/>
</dbReference>
<keyword evidence="3" id="KW-0813">Transport</keyword>
<dbReference type="CDD" id="cd15847">
    <property type="entry name" value="SNARE_syntaxin7_like"/>
    <property type="match status" value="1"/>
</dbReference>
<evidence type="ECO:0000256" key="2">
    <source>
        <dbReference type="ARBA" id="ARBA00009063"/>
    </source>
</evidence>
<dbReference type="GO" id="GO:0005484">
    <property type="term" value="F:SNAP receptor activity"/>
    <property type="evidence" value="ECO:0007669"/>
    <property type="project" value="InterPro"/>
</dbReference>
<evidence type="ECO:0000256" key="7">
    <source>
        <dbReference type="SAM" id="Phobius"/>
    </source>
</evidence>
<name>A0A2A2KTK3_9BILA</name>
<dbReference type="InterPro" id="IPR006012">
    <property type="entry name" value="Syntaxin/epimorphin_CS"/>
</dbReference>
<dbReference type="SUPFAM" id="SSF47661">
    <property type="entry name" value="t-snare proteins"/>
    <property type="match status" value="1"/>
</dbReference>
<dbReference type="Gene3D" id="1.20.5.110">
    <property type="match status" value="1"/>
</dbReference>
<dbReference type="InterPro" id="IPR006011">
    <property type="entry name" value="Syntaxin_N"/>
</dbReference>
<keyword evidence="4" id="KW-0532">Neurotransmitter transport</keyword>
<dbReference type="Pfam" id="PF05739">
    <property type="entry name" value="SNARE"/>
    <property type="match status" value="1"/>
</dbReference>
<dbReference type="Proteomes" id="UP000218231">
    <property type="component" value="Unassembled WGS sequence"/>
</dbReference>
<evidence type="ECO:0000313" key="9">
    <source>
        <dbReference type="EMBL" id="PAV77336.1"/>
    </source>
</evidence>
<dbReference type="PROSITE" id="PS50192">
    <property type="entry name" value="T_SNARE"/>
    <property type="match status" value="1"/>
</dbReference>
<dbReference type="STRING" id="2018661.A0A2A2KTK3"/>
<dbReference type="GO" id="GO:0008021">
    <property type="term" value="C:synaptic vesicle"/>
    <property type="evidence" value="ECO:0007669"/>
    <property type="project" value="TreeGrafter"/>
</dbReference>
<dbReference type="InterPro" id="IPR010989">
    <property type="entry name" value="SNARE"/>
</dbReference>
<keyword evidence="10" id="KW-1185">Reference proteome</keyword>
<proteinExistence type="inferred from homology"/>
<feature type="coiled-coil region" evidence="6">
    <location>
        <begin position="60"/>
        <end position="108"/>
    </location>
</feature>
<dbReference type="InterPro" id="IPR045242">
    <property type="entry name" value="Syntaxin"/>
</dbReference>
<accession>A0A2A2KTK3</accession>
<dbReference type="InterPro" id="IPR000727">
    <property type="entry name" value="T_SNARE_dom"/>
</dbReference>
<dbReference type="GO" id="GO:0031201">
    <property type="term" value="C:SNARE complex"/>
    <property type="evidence" value="ECO:0007669"/>
    <property type="project" value="TreeGrafter"/>
</dbReference>
<dbReference type="GO" id="GO:0000149">
    <property type="term" value="F:SNARE binding"/>
    <property type="evidence" value="ECO:0007669"/>
    <property type="project" value="TreeGrafter"/>
</dbReference>
<dbReference type="PANTHER" id="PTHR19957:SF411">
    <property type="entry name" value="LD23667P"/>
    <property type="match status" value="1"/>
</dbReference>
<dbReference type="OrthoDB" id="364348at2759"/>
<feature type="transmembrane region" description="Helical" evidence="7">
    <location>
        <begin position="228"/>
        <end position="247"/>
    </location>
</feature>
<keyword evidence="7" id="KW-1133">Transmembrane helix</keyword>
<dbReference type="GO" id="GO:0006906">
    <property type="term" value="P:vesicle fusion"/>
    <property type="evidence" value="ECO:0007669"/>
    <property type="project" value="TreeGrafter"/>
</dbReference>
<evidence type="ECO:0000256" key="4">
    <source>
        <dbReference type="ARBA" id="ARBA00022775"/>
    </source>
</evidence>
<evidence type="ECO:0000313" key="10">
    <source>
        <dbReference type="Proteomes" id="UP000218231"/>
    </source>
</evidence>
<comment type="caution">
    <text evidence="9">The sequence shown here is derived from an EMBL/GenBank/DDBJ whole genome shotgun (WGS) entry which is preliminary data.</text>
</comment>
<comment type="subcellular location">
    <subcellularLocation>
        <location evidence="1">Membrane</location>
        <topology evidence="1">Single-pass type IV membrane protein</topology>
    </subcellularLocation>
</comment>
<dbReference type="Pfam" id="PF14523">
    <property type="entry name" value="Syntaxin_2"/>
    <property type="match status" value="1"/>
</dbReference>
<reference evidence="9 10" key="1">
    <citation type="journal article" date="2017" name="Curr. Biol.">
        <title>Genome architecture and evolution of a unichromosomal asexual nematode.</title>
        <authorList>
            <person name="Fradin H."/>
            <person name="Zegar C."/>
            <person name="Gutwein M."/>
            <person name="Lucas J."/>
            <person name="Kovtun M."/>
            <person name="Corcoran D."/>
            <person name="Baugh L.R."/>
            <person name="Kiontke K."/>
            <person name="Gunsalus K."/>
            <person name="Fitch D.H."/>
            <person name="Piano F."/>
        </authorList>
    </citation>
    <scope>NUCLEOTIDE SEQUENCE [LARGE SCALE GENOMIC DNA]</scope>
    <source>
        <strain evidence="9">PF1309</strain>
    </source>
</reference>
<dbReference type="Gene3D" id="1.20.58.70">
    <property type="match status" value="1"/>
</dbReference>
<keyword evidence="7" id="KW-0812">Transmembrane</keyword>
<keyword evidence="7" id="KW-0472">Membrane</keyword>
<organism evidence="9 10">
    <name type="scientific">Diploscapter pachys</name>
    <dbReference type="NCBI Taxonomy" id="2018661"/>
    <lineage>
        <taxon>Eukaryota</taxon>
        <taxon>Metazoa</taxon>
        <taxon>Ecdysozoa</taxon>
        <taxon>Nematoda</taxon>
        <taxon>Chromadorea</taxon>
        <taxon>Rhabditida</taxon>
        <taxon>Rhabditina</taxon>
        <taxon>Rhabditomorpha</taxon>
        <taxon>Rhabditoidea</taxon>
        <taxon>Rhabditidae</taxon>
        <taxon>Diploscapter</taxon>
    </lineage>
</organism>
<feature type="domain" description="T-SNARE coiled-coil homology" evidence="8">
    <location>
        <begin position="154"/>
        <end position="216"/>
    </location>
</feature>
<dbReference type="SMART" id="SM00503">
    <property type="entry name" value="SynN"/>
    <property type="match status" value="1"/>
</dbReference>
<dbReference type="GO" id="GO:0048278">
    <property type="term" value="P:vesicle docking"/>
    <property type="evidence" value="ECO:0007669"/>
    <property type="project" value="TreeGrafter"/>
</dbReference>
<keyword evidence="6" id="KW-0175">Coiled coil</keyword>
<dbReference type="SMART" id="SM00397">
    <property type="entry name" value="t_SNARE"/>
    <property type="match status" value="1"/>
</dbReference>
<protein>
    <recommendedName>
        <fullName evidence="8">t-SNARE coiled-coil homology domain-containing protein</fullName>
    </recommendedName>
</protein>